<protein>
    <submittedName>
        <fullName evidence="1">Uncharacterized protein</fullName>
    </submittedName>
</protein>
<reference evidence="1" key="1">
    <citation type="submission" date="2023-06" db="EMBL/GenBank/DDBJ databases">
        <title>Genome-scale phylogeny and comparative genomics of the fungal order Sordariales.</title>
        <authorList>
            <consortium name="Lawrence Berkeley National Laboratory"/>
            <person name="Hensen N."/>
            <person name="Bonometti L."/>
            <person name="Westerberg I."/>
            <person name="Brannstrom I.O."/>
            <person name="Guillou S."/>
            <person name="Cros-Aarteil S."/>
            <person name="Calhoun S."/>
            <person name="Haridas S."/>
            <person name="Kuo A."/>
            <person name="Mondo S."/>
            <person name="Pangilinan J."/>
            <person name="Riley R."/>
            <person name="Labutti K."/>
            <person name="Andreopoulos B."/>
            <person name="Lipzen A."/>
            <person name="Chen C."/>
            <person name="Yanf M."/>
            <person name="Daum C."/>
            <person name="Ng V."/>
            <person name="Clum A."/>
            <person name="Steindorff A."/>
            <person name="Ohm R."/>
            <person name="Martin F."/>
            <person name="Silar P."/>
            <person name="Natvig D."/>
            <person name="Lalanne C."/>
            <person name="Gautier V."/>
            <person name="Ament-Velasquez S.L."/>
            <person name="Kruys A."/>
            <person name="Hutchinson M.I."/>
            <person name="Powell A.J."/>
            <person name="Barry K."/>
            <person name="Miller A.N."/>
            <person name="Grigoriev I.V."/>
            <person name="Debuchy R."/>
            <person name="Gladieux P."/>
            <person name="Thoren M.H."/>
            <person name="Johannesson H."/>
        </authorList>
    </citation>
    <scope>NUCLEOTIDE SEQUENCE</scope>
    <source>
        <strain evidence="1">SMH2532-1</strain>
    </source>
</reference>
<keyword evidence="2" id="KW-1185">Reference proteome</keyword>
<proteinExistence type="predicted"/>
<sequence length="291" mass="32719">MTNAANDADDADQQSSISELIAIHGRERLFVHPLLWTQRQLHLLGCTFADGGILTPTVYAMPPSPRCTALMTAVQRDMADRFSNASKARSLATGKRLYGKWWSLIGLLQEAGHYNSRSQIQFRFASRVVAHLPCKHLVLSSSLQPSCRQLAQLGYVDLAELARQRQAYLGRRPNKQLRDVTPPNCYQDPYLVALVIALAQEQQHPCLVLVTNPSDTTWLHIYTSNISPRFLSKLDDPSRRPDHSDVDNLDMPLGMAILHRRLAFEPYDTLSHRLAATVQQIITEHVQIAPP</sequence>
<dbReference type="AlphaFoldDB" id="A0AA39XWB6"/>
<comment type="caution">
    <text evidence="1">The sequence shown here is derived from an EMBL/GenBank/DDBJ whole genome shotgun (WGS) entry which is preliminary data.</text>
</comment>
<accession>A0AA39XWB6</accession>
<dbReference type="EMBL" id="JAULSV010000006">
    <property type="protein sequence ID" value="KAK0641462.1"/>
    <property type="molecule type" value="Genomic_DNA"/>
</dbReference>
<gene>
    <name evidence="1" type="ORF">B0T16DRAFT_419865</name>
</gene>
<evidence type="ECO:0000313" key="1">
    <source>
        <dbReference type="EMBL" id="KAK0641462.1"/>
    </source>
</evidence>
<evidence type="ECO:0000313" key="2">
    <source>
        <dbReference type="Proteomes" id="UP001174936"/>
    </source>
</evidence>
<organism evidence="1 2">
    <name type="scientific">Cercophora newfieldiana</name>
    <dbReference type="NCBI Taxonomy" id="92897"/>
    <lineage>
        <taxon>Eukaryota</taxon>
        <taxon>Fungi</taxon>
        <taxon>Dikarya</taxon>
        <taxon>Ascomycota</taxon>
        <taxon>Pezizomycotina</taxon>
        <taxon>Sordariomycetes</taxon>
        <taxon>Sordariomycetidae</taxon>
        <taxon>Sordariales</taxon>
        <taxon>Lasiosphaeriaceae</taxon>
        <taxon>Cercophora</taxon>
    </lineage>
</organism>
<name>A0AA39XWB6_9PEZI</name>
<dbReference type="Proteomes" id="UP001174936">
    <property type="component" value="Unassembled WGS sequence"/>
</dbReference>